<evidence type="ECO:0000313" key="2">
    <source>
        <dbReference type="EMBL" id="MBG6121737.1"/>
    </source>
</evidence>
<dbReference type="Proteomes" id="UP000658613">
    <property type="component" value="Unassembled WGS sequence"/>
</dbReference>
<accession>A0A931GS66</accession>
<organism evidence="2 3">
    <name type="scientific">Corynebacterium aquatimens</name>
    <dbReference type="NCBI Taxonomy" id="1190508"/>
    <lineage>
        <taxon>Bacteria</taxon>
        <taxon>Bacillati</taxon>
        <taxon>Actinomycetota</taxon>
        <taxon>Actinomycetes</taxon>
        <taxon>Mycobacteriales</taxon>
        <taxon>Corynebacteriaceae</taxon>
        <taxon>Corynebacterium</taxon>
    </lineage>
</organism>
<keyword evidence="3" id="KW-1185">Reference proteome</keyword>
<comment type="caution">
    <text evidence="2">The sequence shown here is derived from an EMBL/GenBank/DDBJ whole genome shotgun (WGS) entry which is preliminary data.</text>
</comment>
<proteinExistence type="predicted"/>
<evidence type="ECO:0000256" key="1">
    <source>
        <dbReference type="SAM" id="MobiDB-lite"/>
    </source>
</evidence>
<evidence type="ECO:0000313" key="3">
    <source>
        <dbReference type="Proteomes" id="UP000658613"/>
    </source>
</evidence>
<reference evidence="2" key="1">
    <citation type="submission" date="2020-11" db="EMBL/GenBank/DDBJ databases">
        <title>Sequencing the genomes of 1000 actinobacteria strains.</title>
        <authorList>
            <person name="Klenk H.-P."/>
        </authorList>
    </citation>
    <scope>NUCLEOTIDE SEQUENCE</scope>
    <source>
        <strain evidence="2">DSM 45632</strain>
    </source>
</reference>
<dbReference type="AlphaFoldDB" id="A0A931GS66"/>
<protein>
    <submittedName>
        <fullName evidence="2">Uncharacterized protein</fullName>
    </submittedName>
</protein>
<sequence>MTVFKDYLAGKATAEQVKAEVARQRQGMKKPGPPYKQPDLNDVKWTPPSIFEEVTIAQATGQVSREEADDLLA</sequence>
<dbReference type="RefSeq" id="WP_196824245.1">
    <property type="nucleotide sequence ID" value="NZ_CP046980.1"/>
</dbReference>
<feature type="region of interest" description="Disordered" evidence="1">
    <location>
        <begin position="23"/>
        <end position="44"/>
    </location>
</feature>
<gene>
    <name evidence="2" type="ORF">IW254_000706</name>
</gene>
<name>A0A931GS66_9CORY</name>
<dbReference type="EMBL" id="JADOUE010000001">
    <property type="protein sequence ID" value="MBG6121737.1"/>
    <property type="molecule type" value="Genomic_DNA"/>
</dbReference>